<comment type="caution">
    <text evidence="1">The sequence shown here is derived from an EMBL/GenBank/DDBJ whole genome shotgun (WGS) entry which is preliminary data.</text>
</comment>
<evidence type="ECO:0000313" key="1">
    <source>
        <dbReference type="EMBL" id="KAI4369304.1"/>
    </source>
</evidence>
<proteinExistence type="predicted"/>
<protein>
    <submittedName>
        <fullName evidence="1">Uncharacterized protein</fullName>
    </submittedName>
</protein>
<reference evidence="2" key="1">
    <citation type="journal article" date="2023" name="Front. Plant Sci.">
        <title>Chromosomal-level genome assembly of Melastoma candidum provides insights into trichome evolution.</title>
        <authorList>
            <person name="Zhong Y."/>
            <person name="Wu W."/>
            <person name="Sun C."/>
            <person name="Zou P."/>
            <person name="Liu Y."/>
            <person name="Dai S."/>
            <person name="Zhou R."/>
        </authorList>
    </citation>
    <scope>NUCLEOTIDE SEQUENCE [LARGE SCALE GENOMIC DNA]</scope>
</reference>
<sequence length="100" mass="11125">MLAYDGENTLYAASPLEIKEFIVMLSDNVEAASDSKMKRNRESKVKSSLAPRPDLSHLQRFLTERLYGCPGEVVQALDIVRRASPAKGYTIAGKSFFAKE</sequence>
<keyword evidence="2" id="KW-1185">Reference proteome</keyword>
<organism evidence="1 2">
    <name type="scientific">Melastoma candidum</name>
    <dbReference type="NCBI Taxonomy" id="119954"/>
    <lineage>
        <taxon>Eukaryota</taxon>
        <taxon>Viridiplantae</taxon>
        <taxon>Streptophyta</taxon>
        <taxon>Embryophyta</taxon>
        <taxon>Tracheophyta</taxon>
        <taxon>Spermatophyta</taxon>
        <taxon>Magnoliopsida</taxon>
        <taxon>eudicotyledons</taxon>
        <taxon>Gunneridae</taxon>
        <taxon>Pentapetalae</taxon>
        <taxon>rosids</taxon>
        <taxon>malvids</taxon>
        <taxon>Myrtales</taxon>
        <taxon>Melastomataceae</taxon>
        <taxon>Melastomatoideae</taxon>
        <taxon>Melastomateae</taxon>
        <taxon>Melastoma</taxon>
    </lineage>
</organism>
<name>A0ACB9QV76_9MYRT</name>
<dbReference type="Proteomes" id="UP001057402">
    <property type="component" value="Chromosome 5"/>
</dbReference>
<gene>
    <name evidence="1" type="ORF">MLD38_017760</name>
</gene>
<dbReference type="EMBL" id="CM042884">
    <property type="protein sequence ID" value="KAI4369304.1"/>
    <property type="molecule type" value="Genomic_DNA"/>
</dbReference>
<accession>A0ACB9QV76</accession>
<evidence type="ECO:0000313" key="2">
    <source>
        <dbReference type="Proteomes" id="UP001057402"/>
    </source>
</evidence>